<dbReference type="EMBL" id="KJ723485">
    <property type="protein sequence ID" value="AHY21398.1"/>
    <property type="molecule type" value="Viral_cRNA"/>
</dbReference>
<evidence type="ECO:0000313" key="1">
    <source>
        <dbReference type="EMBL" id="AHY21398.1"/>
    </source>
</evidence>
<dbReference type="Proteomes" id="UP000171947">
    <property type="component" value="Genome"/>
</dbReference>
<organism evidence="1 10">
    <name type="scientific">Human respiratory syncytial virus</name>
    <dbReference type="NCBI Taxonomy" id="11250"/>
    <lineage>
        <taxon>Viruses</taxon>
        <taxon>Riboviria</taxon>
        <taxon>Orthornavirae</taxon>
        <taxon>Negarnaviricota</taxon>
        <taxon>Haploviricotina</taxon>
        <taxon>Monjiviricetes</taxon>
        <taxon>Mononegavirales</taxon>
        <taxon>Pneumoviridae</taxon>
        <taxon>Orthopneumovirus</taxon>
        <taxon>Orthopneumovirus hominis</taxon>
    </lineage>
</organism>
<evidence type="ECO:0000313" key="7">
    <source>
        <dbReference type="Proteomes" id="UP000110238"/>
    </source>
</evidence>
<dbReference type="Proteomes" id="UP000129468">
    <property type="component" value="Genome"/>
</dbReference>
<gene>
    <name evidence="1" type="primary">M2</name>
    <name evidence="1" type="ORF">DZ88_50529gpM2</name>
    <name evidence="2" type="ORF">MZ07_50666gpM2</name>
    <name evidence="3" type="ORF">MZ07_53482gpM2</name>
    <name evidence="4" type="ORF">MZ07_53535gpM2</name>
    <name evidence="5" type="ORF">MZ07_53556gpM2</name>
    <name evidence="6" type="ORF">MZ07_53581gpM2</name>
</gene>
<evidence type="ECO:0000313" key="5">
    <source>
        <dbReference type="EMBL" id="AMA66846.1"/>
    </source>
</evidence>
<organismHost>
    <name type="scientific">Homo sapiens</name>
    <name type="common">Human</name>
    <dbReference type="NCBI Taxonomy" id="9606"/>
</organismHost>
<reference evidence="8 9" key="3">
    <citation type="submission" date="2015-12" db="EMBL/GenBank/DDBJ databases">
        <authorList>
            <person name="Shamseldin A."/>
            <person name="Moawad H."/>
            <person name="Abd El-Rahim W.M."/>
            <person name="Sadowsky M.J."/>
        </authorList>
    </citation>
    <scope>NUCLEOTIDE SEQUENCE [LARGE SCALE GENOMIC DNA]</scope>
    <source>
        <strain evidence="4">RSVB/Homo sapiens/USA/78G-099-01/1978</strain>
        <strain evidence="3">RSVB/Homo sapiens/USA/79I-010A-01-01/1979</strain>
        <strain evidence="6">RSVB/Homo sapiens/USA/79I-058A-01-01/1979</strain>
        <strain evidence="5">RSVB/Homo sapiens/USA/87E-012-01/1987</strain>
    </source>
</reference>
<dbReference type="EMBL" id="KU316097">
    <property type="protein sequence ID" value="AMA66417.1"/>
    <property type="molecule type" value="Viral_cRNA"/>
</dbReference>
<dbReference type="Pfam" id="PF07380">
    <property type="entry name" value="Pneumo_M2"/>
    <property type="match status" value="1"/>
</dbReference>
<evidence type="ECO:0000313" key="4">
    <source>
        <dbReference type="EMBL" id="AMA66417.1"/>
    </source>
</evidence>
<dbReference type="EMBL" id="KP258738">
    <property type="protein sequence ID" value="AIZ95950.1"/>
    <property type="molecule type" value="Viral_cRNA"/>
</dbReference>
<reference evidence="1 10" key="1">
    <citation type="submission" date="2014-07" db="EMBL/GenBank/DDBJ databases">
        <authorList>
            <person name="Das S.R."/>
            <person name="Halpin R.A."/>
            <person name="Puri V."/>
            <person name="Akopov A."/>
            <person name="Fedorova N."/>
            <person name="Tsitrin T."/>
            <person name="Stockwell T."/>
            <person name="Amedeo P."/>
            <person name="Bishop B."/>
            <person name="Gupta N."/>
            <person name="Hoover J."/>
            <person name="Katzel D."/>
            <person name="Schobel S."/>
            <person name="Shrivastava S."/>
            <person name="Wentworth D.E."/>
            <person name="Caserta M."/>
        </authorList>
    </citation>
    <scope>NUCLEOTIDE SEQUENCE [LARGE SCALE GENOMIC DNA]</scope>
    <source>
        <strain evidence="1">RSVB/Homo sapiens/USA/84I-250A-01/1984</strain>
    </source>
</reference>
<evidence type="ECO:0000313" key="10">
    <source>
        <dbReference type="Proteomes" id="UP000141759"/>
    </source>
</evidence>
<dbReference type="Proteomes" id="UP000137513">
    <property type="component" value="Genome"/>
</dbReference>
<evidence type="ECO:0000313" key="9">
    <source>
        <dbReference type="Proteomes" id="UP000137513"/>
    </source>
</evidence>
<dbReference type="Proteomes" id="UP000153598">
    <property type="component" value="Genome"/>
</dbReference>
<sequence>MIKMTKPKIMILPDKYPCSISSILISSESMVATFNHKNILQFNHNHLDNHQCLLNHIFDEIHWTPKNLLDATQQFLQHLNIPEDIYTVYILVS</sequence>
<dbReference type="Proteomes" id="UP000141759">
    <property type="component" value="Genome"/>
</dbReference>
<dbReference type="EMBL" id="KU316095">
    <property type="protein sequence ID" value="AMA66395.1"/>
    <property type="molecule type" value="Viral_cRNA"/>
</dbReference>
<dbReference type="EMBL" id="KU316136">
    <property type="protein sequence ID" value="AMA66846.1"/>
    <property type="molecule type" value="Viral_cRNA"/>
</dbReference>
<protein>
    <submittedName>
        <fullName evidence="1">Transcription-replication factor M2-2</fullName>
    </submittedName>
</protein>
<evidence type="ECO:0000313" key="8">
    <source>
        <dbReference type="Proteomes" id="UP000129468"/>
    </source>
</evidence>
<reference evidence="2 7" key="2">
    <citation type="submission" date="2014-12" db="EMBL/GenBank/DDBJ databases">
        <authorList>
            <person name="Das S.R."/>
            <person name="Halpin R.A."/>
            <person name="Puri V."/>
            <person name="Akopov A."/>
            <person name="Fedorova N."/>
            <person name="Stockwell T."/>
            <person name="Amedeo P."/>
            <person name="Bishop B."/>
            <person name="Katzel D."/>
            <person name="Schobel S."/>
            <person name="Shrivastava S."/>
            <person name="Wentworth D.E."/>
            <person name="Caserta M."/>
        </authorList>
    </citation>
    <scope>NUCLEOTIDE SEQUENCE [LARGE SCALE GENOMIC DNA]</scope>
    <source>
        <strain evidence="2">RSVB/Homo sapiens/USA/80E-188-01/1980</strain>
    </source>
</reference>
<evidence type="ECO:0000313" key="2">
    <source>
        <dbReference type="EMBL" id="AIZ95950.1"/>
    </source>
</evidence>
<evidence type="ECO:0000313" key="6">
    <source>
        <dbReference type="EMBL" id="AMA66967.1"/>
    </source>
</evidence>
<evidence type="ECO:0000313" key="3">
    <source>
        <dbReference type="EMBL" id="AMA66395.1"/>
    </source>
</evidence>
<name>A0A059TDN5_HRSV</name>
<accession>A0A059TDN5</accession>
<dbReference type="EMBL" id="KU316147">
    <property type="protein sequence ID" value="AMA66967.1"/>
    <property type="molecule type" value="Viral_cRNA"/>
</dbReference>
<dbReference type="InterPro" id="IPR009969">
    <property type="entry name" value="Pneumo_M2-2"/>
</dbReference>
<dbReference type="Proteomes" id="UP000110238">
    <property type="component" value="Genome"/>
</dbReference>
<proteinExistence type="predicted"/>